<accession>A0A8H5ZFW9</accession>
<dbReference type="EMBL" id="WNKQ01000013">
    <property type="protein sequence ID" value="KAF5847474.1"/>
    <property type="molecule type" value="Genomic_DNA"/>
</dbReference>
<proteinExistence type="predicted"/>
<comment type="caution">
    <text evidence="1">The sequence shown here is derived from an EMBL/GenBank/DDBJ whole genome shotgun (WGS) entry which is preliminary data.</text>
</comment>
<sequence length="67" mass="7614">MLRDQKHIGKIEGHGFCEGRYQTLIRDNEYRKSIKRWARFAANAVSTGVETTKSTQFGKVHTITSSA</sequence>
<protein>
    <submittedName>
        <fullName evidence="1">Uncharacterized protein</fullName>
    </submittedName>
</protein>
<evidence type="ECO:0000313" key="2">
    <source>
        <dbReference type="Proteomes" id="UP000624244"/>
    </source>
</evidence>
<evidence type="ECO:0000313" key="1">
    <source>
        <dbReference type="EMBL" id="KAF5847474.1"/>
    </source>
</evidence>
<dbReference type="AlphaFoldDB" id="A0A8H5ZFW9"/>
<name>A0A8H5ZFW9_COCSA</name>
<organism evidence="1 2">
    <name type="scientific">Cochliobolus sativus</name>
    <name type="common">Common root rot and spot blotch fungus</name>
    <name type="synonym">Bipolaris sorokiniana</name>
    <dbReference type="NCBI Taxonomy" id="45130"/>
    <lineage>
        <taxon>Eukaryota</taxon>
        <taxon>Fungi</taxon>
        <taxon>Dikarya</taxon>
        <taxon>Ascomycota</taxon>
        <taxon>Pezizomycotina</taxon>
        <taxon>Dothideomycetes</taxon>
        <taxon>Pleosporomycetidae</taxon>
        <taxon>Pleosporales</taxon>
        <taxon>Pleosporineae</taxon>
        <taxon>Pleosporaceae</taxon>
        <taxon>Bipolaris</taxon>
    </lineage>
</organism>
<dbReference type="Proteomes" id="UP000624244">
    <property type="component" value="Unassembled WGS sequence"/>
</dbReference>
<reference evidence="1" key="1">
    <citation type="submission" date="2019-11" db="EMBL/GenBank/DDBJ databases">
        <title>Bipolaris sorokiniana Genome sequencing.</title>
        <authorList>
            <person name="Wang H."/>
        </authorList>
    </citation>
    <scope>NUCLEOTIDE SEQUENCE</scope>
</reference>
<gene>
    <name evidence="1" type="ORF">GGP41_000191</name>
</gene>